<dbReference type="InterPro" id="IPR043129">
    <property type="entry name" value="ATPase_NBD"/>
</dbReference>
<evidence type="ECO:0000313" key="2">
    <source>
        <dbReference type="Proteomes" id="UP000192902"/>
    </source>
</evidence>
<keyword evidence="1" id="KW-0808">Transferase</keyword>
<dbReference type="SUPFAM" id="SSF53067">
    <property type="entry name" value="Actin-like ATPase domain"/>
    <property type="match status" value="1"/>
</dbReference>
<dbReference type="OrthoDB" id="5339448at2"/>
<name>A0A1W6BZ25_9BACT</name>
<dbReference type="KEGG" id="ccun:CCUN_1783"/>
<dbReference type="STRING" id="1121267.CCUN_1783"/>
<accession>A0A1W6BZ25</accession>
<sequence>MLGIYEGEKLIKSYESEEKADEFVPKILQILLKEFEFSRLIYANGPGSFMGIKISYVSLKTLSLVKNIPLFAVSAFELNGFKPISANKNLCFIYKNGEIVLEKNTPAKFFLPQNLQELNLKNDNLPFYFLDAVIG</sequence>
<keyword evidence="1" id="KW-0012">Acyltransferase</keyword>
<dbReference type="GO" id="GO:0061711">
    <property type="term" value="F:tRNA N(6)-L-threonylcarbamoyladenine synthase activity"/>
    <property type="evidence" value="ECO:0007669"/>
    <property type="project" value="UniProtKB-EC"/>
</dbReference>
<proteinExistence type="predicted"/>
<dbReference type="EMBL" id="CP020867">
    <property type="protein sequence ID" value="ARJ57351.1"/>
    <property type="molecule type" value="Genomic_DNA"/>
</dbReference>
<protein>
    <submittedName>
        <fullName evidence="1">N6-L-threonylcarbamoyladenine synthase, TsaB subunit</fullName>
        <ecNumber evidence="1">2.3.1.234</ecNumber>
    </submittedName>
</protein>
<dbReference type="RefSeq" id="WP_027305307.1">
    <property type="nucleotide sequence ID" value="NZ_CP020867.1"/>
</dbReference>
<dbReference type="Gene3D" id="3.30.420.40">
    <property type="match status" value="1"/>
</dbReference>
<dbReference type="eggNOG" id="COG1214">
    <property type="taxonomic scope" value="Bacteria"/>
</dbReference>
<reference evidence="1 2" key="1">
    <citation type="submission" date="2017-04" db="EMBL/GenBank/DDBJ databases">
        <title>Complete genome sequence of the Campylobacter cuniculorum type strain LMG24588.</title>
        <authorList>
            <person name="Miller W.G."/>
            <person name="Yee E."/>
            <person name="Revez J."/>
            <person name="Bono J.L."/>
            <person name="Rossi M."/>
        </authorList>
    </citation>
    <scope>NUCLEOTIDE SEQUENCE [LARGE SCALE GENOMIC DNA]</scope>
    <source>
        <strain evidence="1 2">LMG 24588</strain>
    </source>
</reference>
<dbReference type="Proteomes" id="UP000192902">
    <property type="component" value="Chromosome"/>
</dbReference>
<gene>
    <name evidence="1" type="primary">tsaB</name>
    <name evidence="1" type="ORF">CCUN_1783</name>
</gene>
<organism evidence="1 2">
    <name type="scientific">Campylobacter cuniculorum DSM 23162 = LMG 24588</name>
    <dbReference type="NCBI Taxonomy" id="1121267"/>
    <lineage>
        <taxon>Bacteria</taxon>
        <taxon>Pseudomonadati</taxon>
        <taxon>Campylobacterota</taxon>
        <taxon>Epsilonproteobacteria</taxon>
        <taxon>Campylobacterales</taxon>
        <taxon>Campylobacteraceae</taxon>
        <taxon>Campylobacter</taxon>
    </lineage>
</organism>
<evidence type="ECO:0000313" key="1">
    <source>
        <dbReference type="EMBL" id="ARJ57351.1"/>
    </source>
</evidence>
<dbReference type="EC" id="2.3.1.234" evidence="1"/>
<dbReference type="AlphaFoldDB" id="A0A1W6BZ25"/>